<proteinExistence type="predicted"/>
<dbReference type="Proteomes" id="UP000257706">
    <property type="component" value="Unassembled WGS sequence"/>
</dbReference>
<evidence type="ECO:0000313" key="3">
    <source>
        <dbReference type="Proteomes" id="UP000257706"/>
    </source>
</evidence>
<reference evidence="2 3" key="1">
    <citation type="journal article" date="2018" name="Nat. Biotechnol.">
        <title>A standardized bacterial taxonomy based on genome phylogeny substantially revises the tree of life.</title>
        <authorList>
            <person name="Parks D.H."/>
            <person name="Chuvochina M."/>
            <person name="Waite D.W."/>
            <person name="Rinke C."/>
            <person name="Skarshewski A."/>
            <person name="Chaumeil P.A."/>
            <person name="Hugenholtz P."/>
        </authorList>
    </citation>
    <scope>NUCLEOTIDE SEQUENCE [LARGE SCALE GENOMIC DNA]</scope>
    <source>
        <strain evidence="2">UBA8739</strain>
    </source>
</reference>
<evidence type="ECO:0000256" key="1">
    <source>
        <dbReference type="SAM" id="MobiDB-lite"/>
    </source>
</evidence>
<dbReference type="Pfam" id="PF11233">
    <property type="entry name" value="DUF3035"/>
    <property type="match status" value="1"/>
</dbReference>
<name>A0A3B9IND7_9PROT</name>
<evidence type="ECO:0000313" key="2">
    <source>
        <dbReference type="EMBL" id="HAE49218.1"/>
    </source>
</evidence>
<dbReference type="InterPro" id="IPR021395">
    <property type="entry name" value="DUF3035"/>
</dbReference>
<sequence length="202" mass="21425">MDAVPGPRALGRDEGADRMSRLTALSVIAILSVGLAACDSARETLGLNKRAPDEFAVVPRAPLVLPPNYDLRPPEPGAPRPQEATPAQAARQALTGTAPAAAPVANGIDPLDQAVLARTGGDRADPSIRATIAQENTQLAEASESFVDDLLFWQEREQPGTVIDAGAEQRRLQTNQAVGRPIDTGETPIIERKRRGLLEGIF</sequence>
<dbReference type="EMBL" id="DMAI01000286">
    <property type="protein sequence ID" value="HAE49218.1"/>
    <property type="molecule type" value="Genomic_DNA"/>
</dbReference>
<organism evidence="2 3">
    <name type="scientific">Tistrella mobilis</name>
    <dbReference type="NCBI Taxonomy" id="171437"/>
    <lineage>
        <taxon>Bacteria</taxon>
        <taxon>Pseudomonadati</taxon>
        <taxon>Pseudomonadota</taxon>
        <taxon>Alphaproteobacteria</taxon>
        <taxon>Geminicoccales</taxon>
        <taxon>Geminicoccaceae</taxon>
        <taxon>Tistrella</taxon>
    </lineage>
</organism>
<comment type="caution">
    <text evidence="2">The sequence shown here is derived from an EMBL/GenBank/DDBJ whole genome shotgun (WGS) entry which is preliminary data.</text>
</comment>
<feature type="region of interest" description="Disordered" evidence="1">
    <location>
        <begin position="65"/>
        <end position="97"/>
    </location>
</feature>
<dbReference type="OrthoDB" id="8478256at2"/>
<dbReference type="AlphaFoldDB" id="A0A3B9IND7"/>
<accession>A0A3B9IND7</accession>
<protein>
    <submittedName>
        <fullName evidence="2">DUF3035 domain-containing protein</fullName>
    </submittedName>
</protein>
<gene>
    <name evidence="2" type="ORF">DCK97_17510</name>
</gene>